<comment type="subcellular location">
    <subcellularLocation>
        <location evidence="1">Cytoplasm</location>
        <location evidence="1">Myofibril</location>
        <location evidence="1">Sarcomere</location>
        <location evidence="1">Z line</location>
    </subcellularLocation>
    <subcellularLocation>
        <location evidence="2">Nucleus</location>
        <location evidence="2">Cajal body</location>
    </subcellularLocation>
    <subcellularLocation>
        <location evidence="7">Nucleus</location>
        <location evidence="7">Gem</location>
    </subcellularLocation>
</comment>
<keyword evidence="4" id="KW-0507">mRNA processing</keyword>
<evidence type="ECO:0000256" key="1">
    <source>
        <dbReference type="ARBA" id="ARBA00004216"/>
    </source>
</evidence>
<evidence type="ECO:0000256" key="5">
    <source>
        <dbReference type="ARBA" id="ARBA00023187"/>
    </source>
</evidence>
<evidence type="ECO:0000256" key="2">
    <source>
        <dbReference type="ARBA" id="ARBA00004408"/>
    </source>
</evidence>
<dbReference type="Proteomes" id="UP000614350">
    <property type="component" value="Unassembled WGS sequence"/>
</dbReference>
<dbReference type="PROSITE" id="PS50304">
    <property type="entry name" value="TUDOR"/>
    <property type="match status" value="1"/>
</dbReference>
<evidence type="ECO:0000313" key="9">
    <source>
        <dbReference type="EMBL" id="KAF7398582.1"/>
    </source>
</evidence>
<dbReference type="InterPro" id="IPR047313">
    <property type="entry name" value="SMN_C"/>
</dbReference>
<dbReference type="GO" id="GO:0008380">
    <property type="term" value="P:RNA splicing"/>
    <property type="evidence" value="ECO:0007669"/>
    <property type="project" value="UniProtKB-KW"/>
</dbReference>
<evidence type="ECO:0000256" key="3">
    <source>
        <dbReference type="ARBA" id="ARBA00005371"/>
    </source>
</evidence>
<dbReference type="GO" id="GO:0097504">
    <property type="term" value="C:Gemini of Cajal bodies"/>
    <property type="evidence" value="ECO:0007669"/>
    <property type="project" value="UniProtKB-SubCell"/>
</dbReference>
<keyword evidence="10" id="KW-1185">Reference proteome</keyword>
<evidence type="ECO:0000259" key="8">
    <source>
        <dbReference type="PROSITE" id="PS50304"/>
    </source>
</evidence>
<dbReference type="Pfam" id="PF06003">
    <property type="entry name" value="SMN_Tudor"/>
    <property type="match status" value="1"/>
</dbReference>
<comment type="caution">
    <text evidence="9">The sequence shown here is derived from an EMBL/GenBank/DDBJ whole genome shotgun (WGS) entry which is preliminary data.</text>
</comment>
<keyword evidence="6" id="KW-0539">Nucleus</keyword>
<dbReference type="GO" id="GO:0006397">
    <property type="term" value="P:mRNA processing"/>
    <property type="evidence" value="ECO:0007669"/>
    <property type="project" value="UniProtKB-KW"/>
</dbReference>
<feature type="domain" description="Tudor" evidence="8">
    <location>
        <begin position="83"/>
        <end position="143"/>
    </location>
</feature>
<gene>
    <name evidence="9" type="ORF">HZH66_006479</name>
</gene>
<dbReference type="AlphaFoldDB" id="A0A834N710"/>
<dbReference type="SMART" id="SM00333">
    <property type="entry name" value="TUDOR"/>
    <property type="match status" value="1"/>
</dbReference>
<comment type="similarity">
    <text evidence="3">Belongs to the SMN family.</text>
</comment>
<dbReference type="InterPro" id="IPR049481">
    <property type="entry name" value="SMN_G2-BD"/>
</dbReference>
<dbReference type="Pfam" id="PF20636">
    <property type="entry name" value="SMN_G2-BD"/>
    <property type="match status" value="1"/>
</dbReference>
<dbReference type="Gene3D" id="3.40.190.10">
    <property type="entry name" value="Periplasmic binding protein-like II"/>
    <property type="match status" value="1"/>
</dbReference>
<dbReference type="CDD" id="cd22852">
    <property type="entry name" value="SMN_C"/>
    <property type="match status" value="1"/>
</dbReference>
<dbReference type="GO" id="GO:0015030">
    <property type="term" value="C:Cajal body"/>
    <property type="evidence" value="ECO:0007669"/>
    <property type="project" value="UniProtKB-SubCell"/>
</dbReference>
<dbReference type="GO" id="GO:0003723">
    <property type="term" value="F:RNA binding"/>
    <property type="evidence" value="ECO:0007669"/>
    <property type="project" value="InterPro"/>
</dbReference>
<dbReference type="PANTHER" id="PTHR39267:SF1">
    <property type="entry name" value="SURVIVAL MOTOR NEURON PROTEIN"/>
    <property type="match status" value="1"/>
</dbReference>
<dbReference type="EMBL" id="JACSEA010000006">
    <property type="protein sequence ID" value="KAF7398582.1"/>
    <property type="molecule type" value="Genomic_DNA"/>
</dbReference>
<dbReference type="GO" id="GO:0030018">
    <property type="term" value="C:Z disc"/>
    <property type="evidence" value="ECO:0007669"/>
    <property type="project" value="UniProtKB-SubCell"/>
</dbReference>
<dbReference type="InterPro" id="IPR002999">
    <property type="entry name" value="Tudor"/>
</dbReference>
<proteinExistence type="inferred from homology"/>
<dbReference type="InterPro" id="IPR010304">
    <property type="entry name" value="SMN_Tudor"/>
</dbReference>
<accession>A0A834N710</accession>
<name>A0A834N710_VESVU</name>
<protein>
    <recommendedName>
        <fullName evidence="8">Tudor domain-containing protein</fullName>
    </recommendedName>
</protein>
<dbReference type="CDD" id="cd22851">
    <property type="entry name" value="SMN_N"/>
    <property type="match status" value="1"/>
</dbReference>
<reference evidence="9" key="1">
    <citation type="journal article" date="2020" name="G3 (Bethesda)">
        <title>High-Quality Assemblies for Three Invasive Social Wasps from the &lt;i&gt;Vespula&lt;/i&gt; Genus.</title>
        <authorList>
            <person name="Harrop T.W.R."/>
            <person name="Guhlin J."/>
            <person name="McLaughlin G.M."/>
            <person name="Permina E."/>
            <person name="Stockwell P."/>
            <person name="Gilligan J."/>
            <person name="Le Lec M.F."/>
            <person name="Gruber M.A.M."/>
            <person name="Quinn O."/>
            <person name="Lovegrove M."/>
            <person name="Duncan E.J."/>
            <person name="Remnant E.J."/>
            <person name="Van Eeckhoven J."/>
            <person name="Graham B."/>
            <person name="Knapp R.A."/>
            <person name="Langford K.W."/>
            <person name="Kronenberg Z."/>
            <person name="Press M.O."/>
            <person name="Eacker S.M."/>
            <person name="Wilson-Rankin E.E."/>
            <person name="Purcell J."/>
            <person name="Lester P.J."/>
            <person name="Dearden P.K."/>
        </authorList>
    </citation>
    <scope>NUCLEOTIDE SEQUENCE</scope>
    <source>
        <strain evidence="9">Marl-1</strain>
    </source>
</reference>
<dbReference type="Pfam" id="PF20635">
    <property type="entry name" value="SMN_YG-box"/>
    <property type="match status" value="1"/>
</dbReference>
<dbReference type="Gene3D" id="2.30.30.140">
    <property type="match status" value="1"/>
</dbReference>
<keyword evidence="5" id="KW-0508">mRNA splicing</keyword>
<evidence type="ECO:0000313" key="10">
    <source>
        <dbReference type="Proteomes" id="UP000614350"/>
    </source>
</evidence>
<evidence type="ECO:0000256" key="7">
    <source>
        <dbReference type="ARBA" id="ARBA00034695"/>
    </source>
</evidence>
<dbReference type="SUPFAM" id="SSF63748">
    <property type="entry name" value="Tudor/PWWP/MBT"/>
    <property type="match status" value="1"/>
</dbReference>
<evidence type="ECO:0000256" key="6">
    <source>
        <dbReference type="ARBA" id="ARBA00023242"/>
    </source>
</evidence>
<evidence type="ECO:0000256" key="4">
    <source>
        <dbReference type="ARBA" id="ARBA00022664"/>
    </source>
</evidence>
<dbReference type="InterPro" id="IPR040424">
    <property type="entry name" value="Smn1"/>
</dbReference>
<dbReference type="PANTHER" id="PTHR39267">
    <property type="entry name" value="SURVIVAL MOTOR NEURON-LIKE PROTEIN 1"/>
    <property type="match status" value="1"/>
</dbReference>
<organism evidence="9 10">
    <name type="scientific">Vespula vulgaris</name>
    <name type="common">Yellow jacket</name>
    <name type="synonym">Wasp</name>
    <dbReference type="NCBI Taxonomy" id="7454"/>
    <lineage>
        <taxon>Eukaryota</taxon>
        <taxon>Metazoa</taxon>
        <taxon>Ecdysozoa</taxon>
        <taxon>Arthropoda</taxon>
        <taxon>Hexapoda</taxon>
        <taxon>Insecta</taxon>
        <taxon>Pterygota</taxon>
        <taxon>Neoptera</taxon>
        <taxon>Endopterygota</taxon>
        <taxon>Hymenoptera</taxon>
        <taxon>Apocrita</taxon>
        <taxon>Aculeata</taxon>
        <taxon>Vespoidea</taxon>
        <taxon>Vespidae</taxon>
        <taxon>Vespinae</taxon>
        <taxon>Vespula</taxon>
    </lineage>
</organism>
<sequence>MTCIPYKYNKNDSNVLFVRGNGNKDDDTDIDLVWDDTALIKAYDKAINLAKEEVAKRIGIDVPNSVSKSKSQQQKQSRKQKKKWCIGSPCRAVYSEDGEVYEAIITKIYENCGTCIVKFVGYGNTEKVELSSLLESEGLQSQIAQQKDALAERCNEESMDQSETDCSDSSAKKVNGTIDEKMEFDFEAKTSKSYINSGPSFNSFLNMMPPAPPLPPQLMAKLPENDADALSSMLMSWYISGFHTGYYHGLKHARDNHLKRKNC</sequence>